<reference evidence="1 2" key="1">
    <citation type="journal article" date="2014" name="Genome Announc.">
        <title>Complete Genome Sequence of the Novel Giant Pseudomonas Phage PaBG.</title>
        <authorList>
            <person name="Sykilinda N.N."/>
            <person name="Bondar A.A."/>
            <person name="Gorshkova A.S."/>
            <person name="Kurochkina L.P."/>
            <person name="Kulikov E.E."/>
            <person name="Shneider M.M."/>
            <person name="Kadykov V.A."/>
            <person name="Solovjeva N.V."/>
            <person name="Kabilov M.R."/>
            <person name="Mesyanzhinov V.V."/>
            <person name="Vlassov V.V."/>
            <person name="Drukker V.V."/>
            <person name="Miroshnikov K.A."/>
        </authorList>
    </citation>
    <scope>NUCLEOTIDE SEQUENCE [LARGE SCALE GENOMIC DNA]</scope>
</reference>
<dbReference type="RefSeq" id="YP_008433490.1">
    <property type="nucleotide sequence ID" value="NC_022096.1"/>
</dbReference>
<evidence type="ECO:0000313" key="1">
    <source>
        <dbReference type="EMBL" id="AGS82043.1"/>
    </source>
</evidence>
<keyword evidence="2" id="KW-1185">Reference proteome</keyword>
<protein>
    <submittedName>
        <fullName evidence="1">Uncharacterized protein</fullName>
    </submittedName>
</protein>
<evidence type="ECO:0000313" key="2">
    <source>
        <dbReference type="Proteomes" id="UP000015545"/>
    </source>
</evidence>
<proteinExistence type="predicted"/>
<accession>S5WBA2</accession>
<dbReference type="KEGG" id="vg:16574845"/>
<sequence length="113" mass="12973">MNTVLLLGLAVFLFFWLTVIWSRFVTDVYLNVAQAAIDASRCCMLFDQITAGDWDFSTVCNSCEFDLPFVDFASQPISWWPAVWVWDFIGRQIVMEHSASNMELDWAGVEFSV</sequence>
<dbReference type="EMBL" id="KF147891">
    <property type="protein sequence ID" value="AGS82043.1"/>
    <property type="molecule type" value="Genomic_DNA"/>
</dbReference>
<gene>
    <name evidence="1" type="ORF">PaBG_00159</name>
</gene>
<name>S5WBA2_9CAUD</name>
<organism evidence="1 2">
    <name type="scientific">Pseudomonas phage PaBG</name>
    <dbReference type="NCBI Taxonomy" id="1335230"/>
    <lineage>
        <taxon>Viruses</taxon>
        <taxon>Duplodnaviria</taxon>
        <taxon>Heunggongvirae</taxon>
        <taxon>Uroviricota</taxon>
        <taxon>Caudoviricetes</taxon>
        <taxon>Baikalvirus</taxon>
        <taxon>Baikalvirus PaBG</taxon>
    </lineage>
</organism>
<dbReference type="Proteomes" id="UP000015545">
    <property type="component" value="Segment"/>
</dbReference>